<dbReference type="InterPro" id="IPR000644">
    <property type="entry name" value="CBS_dom"/>
</dbReference>
<evidence type="ECO:0000256" key="1">
    <source>
        <dbReference type="PROSITE-ProRule" id="PRU00703"/>
    </source>
</evidence>
<keyword evidence="2" id="KW-0472">Membrane</keyword>
<feature type="transmembrane region" description="Helical" evidence="2">
    <location>
        <begin position="32"/>
        <end position="51"/>
    </location>
</feature>
<feature type="domain" description="CBS" evidence="3">
    <location>
        <begin position="252"/>
        <end position="312"/>
    </location>
</feature>
<keyword evidence="2" id="KW-0812">Transmembrane</keyword>
<dbReference type="InterPro" id="IPR007065">
    <property type="entry name" value="HPP"/>
</dbReference>
<dbReference type="SUPFAM" id="SSF54631">
    <property type="entry name" value="CBS-domain pair"/>
    <property type="match status" value="1"/>
</dbReference>
<feature type="transmembrane region" description="Helical" evidence="2">
    <location>
        <begin position="57"/>
        <end position="76"/>
    </location>
</feature>
<dbReference type="Gene3D" id="3.10.580.10">
    <property type="entry name" value="CBS-domain"/>
    <property type="match status" value="1"/>
</dbReference>
<feature type="transmembrane region" description="Helical" evidence="2">
    <location>
        <begin position="134"/>
        <end position="152"/>
    </location>
</feature>
<comment type="caution">
    <text evidence="4">The sequence shown here is derived from an EMBL/GenBank/DDBJ whole genome shotgun (WGS) entry which is preliminary data.</text>
</comment>
<keyword evidence="2" id="KW-1133">Transmembrane helix</keyword>
<dbReference type="InterPro" id="IPR058581">
    <property type="entry name" value="TM_HPP"/>
</dbReference>
<feature type="transmembrane region" description="Helical" evidence="2">
    <location>
        <begin position="109"/>
        <end position="127"/>
    </location>
</feature>
<accession>A0ABY1QAC0</accession>
<dbReference type="Pfam" id="PF04982">
    <property type="entry name" value="TM_HPP"/>
    <property type="match status" value="1"/>
</dbReference>
<keyword evidence="1" id="KW-0129">CBS domain</keyword>
<name>A0ABY1QAC0_9BURK</name>
<dbReference type="PANTHER" id="PTHR33741:SF5">
    <property type="entry name" value="TRANSMEMBRANE PROTEIN DDB_G0269096-RELATED"/>
    <property type="match status" value="1"/>
</dbReference>
<evidence type="ECO:0000313" key="5">
    <source>
        <dbReference type="Proteomes" id="UP001158049"/>
    </source>
</evidence>
<protein>
    <submittedName>
        <fullName evidence="4">CBS domain-containing membrane protein</fullName>
    </submittedName>
</protein>
<reference evidence="4 5" key="1">
    <citation type="submission" date="2017-05" db="EMBL/GenBank/DDBJ databases">
        <authorList>
            <person name="Varghese N."/>
            <person name="Submissions S."/>
        </authorList>
    </citation>
    <scope>NUCLEOTIDE SEQUENCE [LARGE SCALE GENOMIC DNA]</scope>
    <source>
        <strain evidence="4 5">DSM 26001</strain>
    </source>
</reference>
<dbReference type="Pfam" id="PF00571">
    <property type="entry name" value="CBS"/>
    <property type="match status" value="2"/>
</dbReference>
<dbReference type="Proteomes" id="UP001158049">
    <property type="component" value="Unassembled WGS sequence"/>
</dbReference>
<proteinExistence type="predicted"/>
<keyword evidence="5" id="KW-1185">Reference proteome</keyword>
<dbReference type="RefSeq" id="WP_430438477.1">
    <property type="nucleotide sequence ID" value="NZ_FXUL01000009.1"/>
</dbReference>
<dbReference type="PANTHER" id="PTHR33741">
    <property type="entry name" value="TRANSMEMBRANE PROTEIN DDB_G0269096-RELATED"/>
    <property type="match status" value="1"/>
</dbReference>
<feature type="domain" description="CBS" evidence="3">
    <location>
        <begin position="336"/>
        <end position="394"/>
    </location>
</feature>
<organism evidence="4 5">
    <name type="scientific">Noviherbaspirillum suwonense</name>
    <dbReference type="NCBI Taxonomy" id="1224511"/>
    <lineage>
        <taxon>Bacteria</taxon>
        <taxon>Pseudomonadati</taxon>
        <taxon>Pseudomonadota</taxon>
        <taxon>Betaproteobacteria</taxon>
        <taxon>Burkholderiales</taxon>
        <taxon>Oxalobacteraceae</taxon>
        <taxon>Noviherbaspirillum</taxon>
    </lineage>
</organism>
<dbReference type="InterPro" id="IPR046342">
    <property type="entry name" value="CBS_dom_sf"/>
</dbReference>
<dbReference type="PROSITE" id="PS51371">
    <property type="entry name" value="CBS"/>
    <property type="match status" value="2"/>
</dbReference>
<evidence type="ECO:0000313" key="4">
    <source>
        <dbReference type="EMBL" id="SMP62962.1"/>
    </source>
</evidence>
<evidence type="ECO:0000256" key="2">
    <source>
        <dbReference type="SAM" id="Phobius"/>
    </source>
</evidence>
<evidence type="ECO:0000259" key="3">
    <source>
        <dbReference type="PROSITE" id="PS51371"/>
    </source>
</evidence>
<dbReference type="CDD" id="cd04600">
    <property type="entry name" value="CBS_pair_HPP_assoc"/>
    <property type="match status" value="1"/>
</dbReference>
<sequence>MKLSILHDLFQKLSHKLIPGRDRIDRFEKMRACAGALFGLVLTGICSAFFLPDTRNAVMLIAPMGASAVLLFAVPASPLAQPWSILGGNLIASLVGVTCGKLIGDPMLAAAIAGAVAIGAMFMLRCLHPPSGAVALTAVLGGPAIHAMGYGFVATPVMLNSLLLLAAALFYNNATGRRYPHRVQAEPAEKHDTGDAAPTARLGITSDDLDAALARYNQVLDISREDLQAILLETEMRSHQRRFGVTRCSDVMSRDVVRVLFGTPLQEAWDALHEHRLTALPVVGRGDHVVGIITKADFIKHARSQSYKGLGEAMKRLLEPVRQTHSIKPEVVGQIMNKHVRTVRHDQPVVELVPLMSDAGLHSLPVVDDDGRLVGIMTQSDMIATLYEKNLGQMAGSLKPAPVQDAPLRAGAG</sequence>
<dbReference type="SMART" id="SM00116">
    <property type="entry name" value="CBS"/>
    <property type="match status" value="2"/>
</dbReference>
<feature type="transmembrane region" description="Helical" evidence="2">
    <location>
        <begin position="158"/>
        <end position="174"/>
    </location>
</feature>
<dbReference type="EMBL" id="FXUL01000009">
    <property type="protein sequence ID" value="SMP62962.1"/>
    <property type="molecule type" value="Genomic_DNA"/>
</dbReference>
<gene>
    <name evidence="4" type="ORF">SAMN06295970_1094</name>
</gene>